<evidence type="ECO:0000259" key="2">
    <source>
        <dbReference type="PROSITE" id="PS51202"/>
    </source>
</evidence>
<keyword evidence="4" id="KW-1185">Reference proteome</keyword>
<dbReference type="PANTHER" id="PTHR43833">
    <property type="entry name" value="POTASSIUM CHANNEL PROTEIN 2-RELATED-RELATED"/>
    <property type="match status" value="1"/>
</dbReference>
<evidence type="ECO:0000313" key="3">
    <source>
        <dbReference type="EMBL" id="MFB2935359.1"/>
    </source>
</evidence>
<dbReference type="InterPro" id="IPR003148">
    <property type="entry name" value="RCK_N"/>
</dbReference>
<evidence type="ECO:0000256" key="1">
    <source>
        <dbReference type="SAM" id="Phobius"/>
    </source>
</evidence>
<evidence type="ECO:0000313" key="4">
    <source>
        <dbReference type="Proteomes" id="UP001576776"/>
    </source>
</evidence>
<dbReference type="InterPro" id="IPR006037">
    <property type="entry name" value="RCK_C"/>
</dbReference>
<keyword evidence="1" id="KW-1133">Transmembrane helix</keyword>
<keyword evidence="1" id="KW-0812">Transmembrane</keyword>
<dbReference type="RefSeq" id="WP_413256876.1">
    <property type="nucleotide sequence ID" value="NZ_JBHFNS010000040.1"/>
</dbReference>
<dbReference type="Pfam" id="PF02254">
    <property type="entry name" value="TrkA_N"/>
    <property type="match status" value="2"/>
</dbReference>
<dbReference type="EMBL" id="JBHFNS010000040">
    <property type="protein sequence ID" value="MFB2935359.1"/>
    <property type="molecule type" value="Genomic_DNA"/>
</dbReference>
<name>A0ABV4Y970_9CYAN</name>
<dbReference type="Pfam" id="PF02080">
    <property type="entry name" value="TrkA_C"/>
    <property type="match status" value="1"/>
</dbReference>
<dbReference type="PANTHER" id="PTHR43833:SF11">
    <property type="entry name" value="VOLTAGE-GATED POTASSIUM CHANNEL KCH"/>
    <property type="match status" value="1"/>
</dbReference>
<gene>
    <name evidence="3" type="ORF">ACE1B6_08770</name>
</gene>
<sequence>MCIKISQAIEMSSQKNVNTFSNLPTTSDIFLVCGLGSLGQHCVVALKNFGVEVIAINEQERKNWEISNLPNLLSKLIVGDSRQPEVLQLAKIQQCRAVLLVNNDERINIETALIVREVNPQARLVVRSAKENLNQMLTEYLGNFVSFEPTQLPASAFAIAALGTEALGFFNVEGQWLRVVQQKVQFTNTNSSNFRWCYQRHLHELNSRKRLILSCISNTLASSKSFHSFYEWEPDTKVESEDTLIYIETTTPTIDFSEKRQDIRQKQKHPWQLIRHFNLLTIKQKLIDFWYSLDANKLKKIAFFCGTTVLFLLVFVMILYKITYPNISIADSFMIAAILLLGGFGDLFGGFDFSLPVPFWLRFISLVMTLAGTAFVGILYGFLTERILASRFELLKRRPPVPQQNHIVVMGMGRMGQKTAALLAEFKQPTVGVSFNGDNDLTILPNLPLIFSNPKDAIAKANLTTAKSVIVATDDEILNLEIGLMARAVNPKINLVIRALEQRLTDSLSHLLPNASVLCASALIAEAFAGAAFGENIISLFRMNNQTILVTEYNIEASDTLHGLLLAEIAYGYGVVPIWYQQPNKSAVLMPLDDTILAVGDRLIVLATIDGLQRIEKGKLNRRLKNCLIRVEKVFNEQVIFEGANAIARISGCELSTARDLMNHLPQTLKFPLYKHQALRLARELKKIQVLAQVIPINHP</sequence>
<dbReference type="InterPro" id="IPR050721">
    <property type="entry name" value="Trk_Ktr_HKT_K-transport"/>
</dbReference>
<dbReference type="SUPFAM" id="SSF51735">
    <property type="entry name" value="NAD(P)-binding Rossmann-fold domains"/>
    <property type="match status" value="2"/>
</dbReference>
<feature type="domain" description="RCK C-terminal" evidence="2">
    <location>
        <begin position="538"/>
        <end position="621"/>
    </location>
</feature>
<comment type="caution">
    <text evidence="3">The sequence shown here is derived from an EMBL/GenBank/DDBJ whole genome shotgun (WGS) entry which is preliminary data.</text>
</comment>
<dbReference type="SUPFAM" id="SSF116726">
    <property type="entry name" value="TrkA C-terminal domain-like"/>
    <property type="match status" value="1"/>
</dbReference>
<dbReference type="InterPro" id="IPR036291">
    <property type="entry name" value="NAD(P)-bd_dom_sf"/>
</dbReference>
<proteinExistence type="predicted"/>
<organism evidence="3 4">
    <name type="scientific">Floridaenema fluviatile BLCC-F154</name>
    <dbReference type="NCBI Taxonomy" id="3153640"/>
    <lineage>
        <taxon>Bacteria</taxon>
        <taxon>Bacillati</taxon>
        <taxon>Cyanobacteriota</taxon>
        <taxon>Cyanophyceae</taxon>
        <taxon>Oscillatoriophycideae</taxon>
        <taxon>Aerosakkonematales</taxon>
        <taxon>Aerosakkonemataceae</taxon>
        <taxon>Floridanema</taxon>
        <taxon>Floridanema fluviatile</taxon>
    </lineage>
</organism>
<dbReference type="Gene3D" id="3.40.50.720">
    <property type="entry name" value="NAD(P)-binding Rossmann-like Domain"/>
    <property type="match status" value="2"/>
</dbReference>
<feature type="transmembrane region" description="Helical" evidence="1">
    <location>
        <begin position="363"/>
        <end position="383"/>
    </location>
</feature>
<feature type="transmembrane region" description="Helical" evidence="1">
    <location>
        <begin position="332"/>
        <end position="351"/>
    </location>
</feature>
<reference evidence="3 4" key="1">
    <citation type="submission" date="2024-09" db="EMBL/GenBank/DDBJ databases">
        <title>Floridaenema gen nov. (Aerosakkonemataceae, Aerosakkonematales ord. nov., Cyanobacteria) from benthic tropical and subtropical fresh waters, with the description of four new species.</title>
        <authorList>
            <person name="Moretto J.A."/>
            <person name="Berthold D.E."/>
            <person name="Lefler F.W."/>
            <person name="Huang I.-S."/>
            <person name="Laughinghouse H. IV."/>
        </authorList>
    </citation>
    <scope>NUCLEOTIDE SEQUENCE [LARGE SCALE GENOMIC DNA]</scope>
    <source>
        <strain evidence="3 4">BLCC-F154</strain>
    </source>
</reference>
<keyword evidence="1" id="KW-0472">Membrane</keyword>
<dbReference type="PROSITE" id="PS51202">
    <property type="entry name" value="RCK_C"/>
    <property type="match status" value="1"/>
</dbReference>
<dbReference type="InterPro" id="IPR036721">
    <property type="entry name" value="RCK_C_sf"/>
</dbReference>
<dbReference type="Proteomes" id="UP001576776">
    <property type="component" value="Unassembled WGS sequence"/>
</dbReference>
<accession>A0ABV4Y970</accession>
<protein>
    <submittedName>
        <fullName evidence="3">NAD-binding protein</fullName>
    </submittedName>
</protein>
<feature type="transmembrane region" description="Helical" evidence="1">
    <location>
        <begin position="301"/>
        <end position="320"/>
    </location>
</feature>
<dbReference type="SUPFAM" id="SSF81324">
    <property type="entry name" value="Voltage-gated potassium channels"/>
    <property type="match status" value="1"/>
</dbReference>